<dbReference type="AlphaFoldDB" id="A0A6C0BFS9"/>
<organism evidence="1">
    <name type="scientific">viral metagenome</name>
    <dbReference type="NCBI Taxonomy" id="1070528"/>
    <lineage>
        <taxon>unclassified sequences</taxon>
        <taxon>metagenomes</taxon>
        <taxon>organismal metagenomes</taxon>
    </lineage>
</organism>
<dbReference type="EMBL" id="MN739155">
    <property type="protein sequence ID" value="QHS91167.1"/>
    <property type="molecule type" value="Genomic_DNA"/>
</dbReference>
<sequence length="145" mass="17031">MTSQEYVQNMPATHLAHQKMVNAEIWYKWNLADHERVVNGNGWDYYSPEKTIFSAAVERVQGPHPALTLCYTVCERRWKQEQECHITARIGEIFFAKNGTGRWDTDGIRISYALERVDAPRRWNKYCVHHFPSENFADVITQQTQ</sequence>
<reference evidence="1" key="1">
    <citation type="journal article" date="2020" name="Nature">
        <title>Giant virus diversity and host interactions through global metagenomics.</title>
        <authorList>
            <person name="Schulz F."/>
            <person name="Roux S."/>
            <person name="Paez-Espino D."/>
            <person name="Jungbluth S."/>
            <person name="Walsh D.A."/>
            <person name="Denef V.J."/>
            <person name="McMahon K.D."/>
            <person name="Konstantinidis K.T."/>
            <person name="Eloe-Fadrosh E.A."/>
            <person name="Kyrpides N.C."/>
            <person name="Woyke T."/>
        </authorList>
    </citation>
    <scope>NUCLEOTIDE SEQUENCE</scope>
    <source>
        <strain evidence="1">GVMAG-M-3300013004-44</strain>
    </source>
</reference>
<proteinExistence type="predicted"/>
<protein>
    <submittedName>
        <fullName evidence="1">Uncharacterized protein</fullName>
    </submittedName>
</protein>
<evidence type="ECO:0000313" key="1">
    <source>
        <dbReference type="EMBL" id="QHS91167.1"/>
    </source>
</evidence>
<accession>A0A6C0BFS9</accession>
<name>A0A6C0BFS9_9ZZZZ</name>